<dbReference type="HOGENOM" id="CLU_787181_0_0_10"/>
<dbReference type="eggNOG" id="ENOG5033ZBU">
    <property type="taxonomic scope" value="Bacteria"/>
</dbReference>
<dbReference type="EMBL" id="CP003156">
    <property type="protein sequence ID" value="AEV31386.1"/>
    <property type="molecule type" value="Genomic_DNA"/>
</dbReference>
<evidence type="ECO:0000256" key="1">
    <source>
        <dbReference type="SAM" id="SignalP"/>
    </source>
</evidence>
<dbReference type="OrthoDB" id="1466353at2"/>
<keyword evidence="3" id="KW-1185">Reference proteome</keyword>
<accession>G8R8K4</accession>
<dbReference type="STRING" id="926562.Oweho_0366"/>
<organism evidence="2 3">
    <name type="scientific">Owenweeksia hongkongensis (strain DSM 17368 / CIP 108786 / JCM 12287 / NRRL B-23963 / UST20020801)</name>
    <dbReference type="NCBI Taxonomy" id="926562"/>
    <lineage>
        <taxon>Bacteria</taxon>
        <taxon>Pseudomonadati</taxon>
        <taxon>Bacteroidota</taxon>
        <taxon>Flavobacteriia</taxon>
        <taxon>Flavobacteriales</taxon>
        <taxon>Owenweeksiaceae</taxon>
        <taxon>Owenweeksia</taxon>
    </lineage>
</organism>
<feature type="signal peptide" evidence="1">
    <location>
        <begin position="1"/>
        <end position="19"/>
    </location>
</feature>
<feature type="chain" id="PRO_5003515793" description="SH3 domain-containing protein" evidence="1">
    <location>
        <begin position="20"/>
        <end position="352"/>
    </location>
</feature>
<reference evidence="2 3" key="1">
    <citation type="journal article" date="2012" name="Stand. Genomic Sci.">
        <title>Genome sequence of the orange-pigmented seawater bacterium Owenweeksia hongkongensis type strain (UST20020801(T)).</title>
        <authorList>
            <person name="Riedel T."/>
            <person name="Held B."/>
            <person name="Nolan M."/>
            <person name="Lucas S."/>
            <person name="Lapidus A."/>
            <person name="Tice H."/>
            <person name="Del Rio T.G."/>
            <person name="Cheng J.F."/>
            <person name="Han C."/>
            <person name="Tapia R."/>
            <person name="Goodwin L.A."/>
            <person name="Pitluck S."/>
            <person name="Liolios K."/>
            <person name="Mavromatis K."/>
            <person name="Pagani I."/>
            <person name="Ivanova N."/>
            <person name="Mikhailova N."/>
            <person name="Pati A."/>
            <person name="Chen A."/>
            <person name="Palaniappan K."/>
            <person name="Rohde M."/>
            <person name="Tindall B.J."/>
            <person name="Detter J.C."/>
            <person name="Goker M."/>
            <person name="Woyke T."/>
            <person name="Bristow J."/>
            <person name="Eisen J.A."/>
            <person name="Markowitz V."/>
            <person name="Hugenholtz P."/>
            <person name="Klenk H.P."/>
            <person name="Kyrpides N.C."/>
        </authorList>
    </citation>
    <scope>NUCLEOTIDE SEQUENCE</scope>
    <source>
        <strain evidence="3">DSM 17368 / JCM 12287 / NRRL B-23963</strain>
    </source>
</reference>
<dbReference type="Proteomes" id="UP000005631">
    <property type="component" value="Chromosome"/>
</dbReference>
<dbReference type="Gene3D" id="2.30.30.40">
    <property type="entry name" value="SH3 Domains"/>
    <property type="match status" value="1"/>
</dbReference>
<dbReference type="KEGG" id="oho:Oweho_0366"/>
<keyword evidence="1" id="KW-0732">Signal</keyword>
<proteinExistence type="predicted"/>
<name>G8R8K4_OWEHD</name>
<sequence>MKKSFAFLLLALLTFTTQAQLDCSRQLDCRIIAKSGMRLRATPSLKAKVVTSVPYDSMVVACQETFGEMTYEEMTGFWRKVEFRGKSGFMFDGFLEIIAVRNPTWNAEPDTTVMEEPKEEEKPLATTTKSSKYSLMTETYNYCGDANKIDAGLIWYGFYPPDASKGQNYVSVKEVEVNVVLSKTKVGKGLEFDVETNDENRSIFLIGLNRKLEAEGMHIKDNSEQLRYGGRKVFPGQELVLGQNEKPIKLSATGNVESSGPCPELTNYKLSLKGEKYFLPVEQNITEELVHNGQCGMPEIYWYGDFTGDGVPEIIFVSVYKEKNHFTLFISDPHQDNAIVRKEAEWVIDKCY</sequence>
<dbReference type="AlphaFoldDB" id="G8R8K4"/>
<evidence type="ECO:0000313" key="3">
    <source>
        <dbReference type="Proteomes" id="UP000005631"/>
    </source>
</evidence>
<evidence type="ECO:0000313" key="2">
    <source>
        <dbReference type="EMBL" id="AEV31386.1"/>
    </source>
</evidence>
<dbReference type="RefSeq" id="WP_014200747.1">
    <property type="nucleotide sequence ID" value="NC_016599.1"/>
</dbReference>
<protein>
    <recommendedName>
        <fullName evidence="4">SH3 domain-containing protein</fullName>
    </recommendedName>
</protein>
<evidence type="ECO:0008006" key="4">
    <source>
        <dbReference type="Google" id="ProtNLM"/>
    </source>
</evidence>
<gene>
    <name evidence="2" type="ordered locus">Oweho_0366</name>
</gene>